<sequence>TRTPGGYVAPSARPGDLPYFVNRTSNFLPRVHLKRNFELYTVMTVVSGVEGDVFQLAAELKAHLVGLYGLKETVVLQVLEPHQKIFFKGDFVNDIKQFLEERGF</sequence>
<evidence type="ECO:0000256" key="3">
    <source>
        <dbReference type="ARBA" id="ARBA00022980"/>
    </source>
</evidence>
<dbReference type="InterPro" id="IPR007740">
    <property type="entry name" value="Ribosomal_mL49"/>
</dbReference>
<dbReference type="GeneID" id="108672456"/>
<organism evidence="8 9">
    <name type="scientific">Hyalella azteca</name>
    <name type="common">Amphipod</name>
    <dbReference type="NCBI Taxonomy" id="294128"/>
    <lineage>
        <taxon>Eukaryota</taxon>
        <taxon>Metazoa</taxon>
        <taxon>Ecdysozoa</taxon>
        <taxon>Arthropoda</taxon>
        <taxon>Crustacea</taxon>
        <taxon>Multicrustacea</taxon>
        <taxon>Malacostraca</taxon>
        <taxon>Eumalacostraca</taxon>
        <taxon>Peracarida</taxon>
        <taxon>Amphipoda</taxon>
        <taxon>Senticaudata</taxon>
        <taxon>Talitrida</taxon>
        <taxon>Talitroidea</taxon>
        <taxon>Hyalellidae</taxon>
        <taxon>Hyalella</taxon>
    </lineage>
</organism>
<evidence type="ECO:0000256" key="6">
    <source>
        <dbReference type="ARBA" id="ARBA00035191"/>
    </source>
</evidence>
<keyword evidence="8" id="KW-1185">Reference proteome</keyword>
<dbReference type="Proteomes" id="UP000694843">
    <property type="component" value="Unplaced"/>
</dbReference>
<dbReference type="GO" id="GO:0006412">
    <property type="term" value="P:translation"/>
    <property type="evidence" value="ECO:0007669"/>
    <property type="project" value="InterPro"/>
</dbReference>
<dbReference type="OrthoDB" id="19439at2759"/>
<dbReference type="GO" id="GO:0003735">
    <property type="term" value="F:structural constituent of ribosome"/>
    <property type="evidence" value="ECO:0007669"/>
    <property type="project" value="InterPro"/>
</dbReference>
<comment type="subcellular location">
    <subcellularLocation>
        <location evidence="1">Mitochondrion</location>
    </subcellularLocation>
</comment>
<dbReference type="KEGG" id="hazt:108672456"/>
<protein>
    <recommendedName>
        <fullName evidence="6">Large ribosomal subunit protein mL49</fullName>
    </recommendedName>
    <alternativeName>
        <fullName evidence="7">39S ribosomal protein L49, mitochondrial</fullName>
    </alternativeName>
</protein>
<dbReference type="CTD" id="740"/>
<dbReference type="AlphaFoldDB" id="A0A8B7NPG5"/>
<dbReference type="RefSeq" id="XP_018015609.1">
    <property type="nucleotide sequence ID" value="XM_018160120.1"/>
</dbReference>
<dbReference type="Gene3D" id="3.30.780.10">
    <property type="entry name" value="SUI1-like domain"/>
    <property type="match status" value="1"/>
</dbReference>
<name>A0A8B7NPG5_HYAAZ</name>
<reference evidence="9" key="1">
    <citation type="submission" date="2025-08" db="UniProtKB">
        <authorList>
            <consortium name="RefSeq"/>
        </authorList>
    </citation>
    <scope>IDENTIFICATION</scope>
    <source>
        <tissue evidence="9">Whole organism</tissue>
    </source>
</reference>
<proteinExistence type="inferred from homology"/>
<evidence type="ECO:0000313" key="8">
    <source>
        <dbReference type="Proteomes" id="UP000694843"/>
    </source>
</evidence>
<dbReference type="PANTHER" id="PTHR13477:SF0">
    <property type="entry name" value="LARGE RIBOSOMAL SUBUNIT PROTEIN ML49"/>
    <property type="match status" value="1"/>
</dbReference>
<gene>
    <name evidence="9" type="primary">LOC108672456</name>
</gene>
<keyword evidence="5" id="KW-0687">Ribonucleoprotein</keyword>
<evidence type="ECO:0000256" key="1">
    <source>
        <dbReference type="ARBA" id="ARBA00004173"/>
    </source>
</evidence>
<evidence type="ECO:0000256" key="7">
    <source>
        <dbReference type="ARBA" id="ARBA00035545"/>
    </source>
</evidence>
<evidence type="ECO:0000256" key="2">
    <source>
        <dbReference type="ARBA" id="ARBA00005677"/>
    </source>
</evidence>
<evidence type="ECO:0000256" key="5">
    <source>
        <dbReference type="ARBA" id="ARBA00023274"/>
    </source>
</evidence>
<evidence type="ECO:0000313" key="9">
    <source>
        <dbReference type="RefSeq" id="XP_018015609.1"/>
    </source>
</evidence>
<feature type="non-terminal residue" evidence="9">
    <location>
        <position position="1"/>
    </location>
</feature>
<evidence type="ECO:0000256" key="4">
    <source>
        <dbReference type="ARBA" id="ARBA00023128"/>
    </source>
</evidence>
<dbReference type="Pfam" id="PF05046">
    <property type="entry name" value="Img2"/>
    <property type="match status" value="1"/>
</dbReference>
<keyword evidence="3" id="KW-0689">Ribosomal protein</keyword>
<dbReference type="GO" id="GO:0005762">
    <property type="term" value="C:mitochondrial large ribosomal subunit"/>
    <property type="evidence" value="ECO:0007669"/>
    <property type="project" value="TreeGrafter"/>
</dbReference>
<dbReference type="PANTHER" id="PTHR13477">
    <property type="entry name" value="MITOCHONDRIAL 39S RIBOSOMAL PROTEIN L49"/>
    <property type="match status" value="1"/>
</dbReference>
<comment type="similarity">
    <text evidence="2">Belongs to the mitochondrion-specific ribosomal protein mL49 family.</text>
</comment>
<keyword evidence="4" id="KW-0496">Mitochondrion</keyword>
<accession>A0A8B7NPG5</accession>